<comment type="caution">
    <text evidence="2">The sequence shown here is derived from an EMBL/GenBank/DDBJ whole genome shotgun (WGS) entry which is preliminary data.</text>
</comment>
<dbReference type="EMBL" id="QUAC01000480">
    <property type="protein sequence ID" value="REK84633.1"/>
    <property type="molecule type" value="Genomic_DNA"/>
</dbReference>
<keyword evidence="3" id="KW-1185">Reference proteome</keyword>
<name>A0A371PR71_STRIH</name>
<feature type="signal peptide" evidence="1">
    <location>
        <begin position="1"/>
        <end position="24"/>
    </location>
</feature>
<feature type="chain" id="PRO_5016835520" description="Lactococcin 972 family bacteriocin" evidence="1">
    <location>
        <begin position="25"/>
        <end position="97"/>
    </location>
</feature>
<accession>A0A371PR71</accession>
<evidence type="ECO:0000313" key="2">
    <source>
        <dbReference type="EMBL" id="REK84633.1"/>
    </source>
</evidence>
<proteinExistence type="predicted"/>
<dbReference type="AlphaFoldDB" id="A0A371PR71"/>
<evidence type="ECO:0000313" key="3">
    <source>
        <dbReference type="Proteomes" id="UP000262477"/>
    </source>
</evidence>
<reference evidence="2 3" key="1">
    <citation type="submission" date="2018-08" db="EMBL/GenBank/DDBJ databases">
        <title>Streptomyces NEAU-D10 sp. nov., a novel Actinomycete isolated from soil.</title>
        <authorList>
            <person name="Jin L."/>
        </authorList>
    </citation>
    <scope>NUCLEOTIDE SEQUENCE [LARGE SCALE GENOMIC DNA]</scope>
    <source>
        <strain evidence="2 3">NEAU-D10</strain>
    </source>
</reference>
<sequence length="97" mass="10244">MVSGFAAVSLAAAGLVATAGTAGAQVPNTHQPRSNCVDWHDSNTQGVASVGGPYQAWVKCANGRYVFGHAVRNYSWSYAYCTSVHSYRVAGDVSYLQ</sequence>
<evidence type="ECO:0008006" key="4">
    <source>
        <dbReference type="Google" id="ProtNLM"/>
    </source>
</evidence>
<organism evidence="2 3">
    <name type="scientific">Streptomyces inhibens</name>
    <dbReference type="NCBI Taxonomy" id="2293571"/>
    <lineage>
        <taxon>Bacteria</taxon>
        <taxon>Bacillati</taxon>
        <taxon>Actinomycetota</taxon>
        <taxon>Actinomycetes</taxon>
        <taxon>Kitasatosporales</taxon>
        <taxon>Streptomycetaceae</taxon>
        <taxon>Streptomyces</taxon>
    </lineage>
</organism>
<keyword evidence="1" id="KW-0732">Signal</keyword>
<gene>
    <name evidence="2" type="ORF">DY245_42395</name>
</gene>
<evidence type="ECO:0000256" key="1">
    <source>
        <dbReference type="SAM" id="SignalP"/>
    </source>
</evidence>
<protein>
    <recommendedName>
        <fullName evidence="4">Lactococcin 972 family bacteriocin</fullName>
    </recommendedName>
</protein>
<dbReference type="Proteomes" id="UP000262477">
    <property type="component" value="Unassembled WGS sequence"/>
</dbReference>